<evidence type="ECO:0000256" key="3">
    <source>
        <dbReference type="SAM" id="Phobius"/>
    </source>
</evidence>
<dbReference type="GO" id="GO:0006012">
    <property type="term" value="P:galactose metabolic process"/>
    <property type="evidence" value="ECO:0007669"/>
    <property type="project" value="TreeGrafter"/>
</dbReference>
<dbReference type="Gene3D" id="3.30.70.3170">
    <property type="match status" value="1"/>
</dbReference>
<keyword evidence="3" id="KW-0472">Membrane</keyword>
<comment type="caution">
    <text evidence="5">The sequence shown here is derived from an EMBL/GenBank/DDBJ whole genome shotgun (WGS) entry which is preliminary data.</text>
</comment>
<keyword evidence="2" id="KW-0067">ATP-binding</keyword>
<keyword evidence="3" id="KW-0812">Transmembrane</keyword>
<organism evidence="5">
    <name type="scientific">marine sediment metagenome</name>
    <dbReference type="NCBI Taxonomy" id="412755"/>
    <lineage>
        <taxon>unclassified sequences</taxon>
        <taxon>metagenomes</taxon>
        <taxon>ecological metagenomes</taxon>
    </lineage>
</organism>
<protein>
    <recommendedName>
        <fullName evidence="4">GHMP kinase C-terminal domain-containing protein</fullName>
    </recommendedName>
</protein>
<sequence>MQHLCKNLKKGKKDAQILFQPGDFRCSCEELDELVDLSKRVPGVIGAGLTGAGFGGTVLVLVKNKNVRNFLREIKRKYYQVRELPFAAEVCIPTAGAGILN</sequence>
<feature type="domain" description="GHMP kinase C-terminal" evidence="4">
    <location>
        <begin position="17"/>
        <end position="79"/>
    </location>
</feature>
<evidence type="ECO:0000256" key="2">
    <source>
        <dbReference type="ARBA" id="ARBA00022840"/>
    </source>
</evidence>
<evidence type="ECO:0000259" key="4">
    <source>
        <dbReference type="Pfam" id="PF08544"/>
    </source>
</evidence>
<dbReference type="GO" id="GO:0004335">
    <property type="term" value="F:galactokinase activity"/>
    <property type="evidence" value="ECO:0007669"/>
    <property type="project" value="TreeGrafter"/>
</dbReference>
<feature type="transmembrane region" description="Helical" evidence="3">
    <location>
        <begin position="41"/>
        <end position="62"/>
    </location>
</feature>
<dbReference type="InterPro" id="IPR036554">
    <property type="entry name" value="GHMP_kinase_C_sf"/>
</dbReference>
<dbReference type="AlphaFoldDB" id="X1UR36"/>
<dbReference type="EMBL" id="BARW01016212">
    <property type="protein sequence ID" value="GAJ02351.1"/>
    <property type="molecule type" value="Genomic_DNA"/>
</dbReference>
<dbReference type="GO" id="GO:0005524">
    <property type="term" value="F:ATP binding"/>
    <property type="evidence" value="ECO:0007669"/>
    <property type="project" value="UniProtKB-KW"/>
</dbReference>
<accession>X1UR36</accession>
<dbReference type="InterPro" id="IPR013750">
    <property type="entry name" value="GHMP_kinase_C_dom"/>
</dbReference>
<keyword evidence="3" id="KW-1133">Transmembrane helix</keyword>
<gene>
    <name evidence="5" type="ORF">S12H4_28279</name>
</gene>
<dbReference type="PANTHER" id="PTHR10457">
    <property type="entry name" value="MEVALONATE KINASE/GALACTOKINASE"/>
    <property type="match status" value="1"/>
</dbReference>
<proteinExistence type="predicted"/>
<dbReference type="GO" id="GO:0005829">
    <property type="term" value="C:cytosol"/>
    <property type="evidence" value="ECO:0007669"/>
    <property type="project" value="TreeGrafter"/>
</dbReference>
<dbReference type="Pfam" id="PF08544">
    <property type="entry name" value="GHMP_kinases_C"/>
    <property type="match status" value="1"/>
</dbReference>
<name>X1UR36_9ZZZZ</name>
<dbReference type="PANTHER" id="PTHR10457:SF6">
    <property type="entry name" value="GALACTURONOKINASE"/>
    <property type="match status" value="1"/>
</dbReference>
<keyword evidence="1" id="KW-0547">Nucleotide-binding</keyword>
<reference evidence="5" key="1">
    <citation type="journal article" date="2014" name="Front. Microbiol.">
        <title>High frequency of phylogenetically diverse reductive dehalogenase-homologous genes in deep subseafloor sedimentary metagenomes.</title>
        <authorList>
            <person name="Kawai M."/>
            <person name="Futagami T."/>
            <person name="Toyoda A."/>
            <person name="Takaki Y."/>
            <person name="Nishi S."/>
            <person name="Hori S."/>
            <person name="Arai W."/>
            <person name="Tsubouchi T."/>
            <person name="Morono Y."/>
            <person name="Uchiyama I."/>
            <person name="Ito T."/>
            <person name="Fujiyama A."/>
            <person name="Inagaki F."/>
            <person name="Takami H."/>
        </authorList>
    </citation>
    <scope>NUCLEOTIDE SEQUENCE</scope>
    <source>
        <strain evidence="5">Expedition CK06-06</strain>
    </source>
</reference>
<dbReference type="SUPFAM" id="SSF55060">
    <property type="entry name" value="GHMP Kinase, C-terminal domain"/>
    <property type="match status" value="1"/>
</dbReference>
<evidence type="ECO:0000313" key="5">
    <source>
        <dbReference type="EMBL" id="GAJ02351.1"/>
    </source>
</evidence>
<evidence type="ECO:0000256" key="1">
    <source>
        <dbReference type="ARBA" id="ARBA00022741"/>
    </source>
</evidence>